<evidence type="ECO:0000256" key="3">
    <source>
        <dbReference type="ARBA" id="ARBA00022771"/>
    </source>
</evidence>
<feature type="compositionally biased region" description="Polar residues" evidence="6">
    <location>
        <begin position="112"/>
        <end position="121"/>
    </location>
</feature>
<dbReference type="PROSITE" id="PS50157">
    <property type="entry name" value="ZINC_FINGER_C2H2_2"/>
    <property type="match status" value="1"/>
</dbReference>
<evidence type="ECO:0000256" key="2">
    <source>
        <dbReference type="ARBA" id="ARBA00022737"/>
    </source>
</evidence>
<feature type="compositionally biased region" description="Polar residues" evidence="6">
    <location>
        <begin position="346"/>
        <end position="357"/>
    </location>
</feature>
<evidence type="ECO:0000313" key="10">
    <source>
        <dbReference type="Proteomes" id="UP000078595"/>
    </source>
</evidence>
<dbReference type="PANTHER" id="PTHR23057:SF0">
    <property type="entry name" value="JUXTAPOSED WITH ANOTHER ZINC FINGER PROTEIN 1"/>
    <property type="match status" value="1"/>
</dbReference>
<dbReference type="Gene3D" id="3.30.160.60">
    <property type="entry name" value="Classic Zinc Finger"/>
    <property type="match status" value="1"/>
</dbReference>
<dbReference type="InterPro" id="IPR013087">
    <property type="entry name" value="Znf_C2H2_type"/>
</dbReference>
<dbReference type="GeneID" id="28967372"/>
<dbReference type="STRING" id="1296121.A0A1A6A7C8"/>
<feature type="compositionally biased region" description="Gly residues" evidence="6">
    <location>
        <begin position="46"/>
        <end position="56"/>
    </location>
</feature>
<dbReference type="KEGG" id="kdj:28967372"/>
<dbReference type="GO" id="GO:0005634">
    <property type="term" value="C:nucleus"/>
    <property type="evidence" value="ECO:0007669"/>
    <property type="project" value="TreeGrafter"/>
</dbReference>
<reference evidence="9" key="3">
    <citation type="submission" date="2024-02" db="EMBL/GenBank/DDBJ databases">
        <title>Comparative genomics of Cryptococcus and Kwoniella reveals pathogenesis evolution and contrasting modes of karyotype evolution via chromosome fusion or intercentromeric recombination.</title>
        <authorList>
            <person name="Coelho M.A."/>
            <person name="David-Palma M."/>
            <person name="Shea T."/>
            <person name="Bowers K."/>
            <person name="McGinley-Smith S."/>
            <person name="Mohammad A.W."/>
            <person name="Gnirke A."/>
            <person name="Yurkov A.M."/>
            <person name="Nowrousian M."/>
            <person name="Sun S."/>
            <person name="Cuomo C.A."/>
            <person name="Heitman J."/>
        </authorList>
    </citation>
    <scope>NUCLEOTIDE SEQUENCE</scope>
    <source>
        <strain evidence="9">CBS 10117</strain>
    </source>
</reference>
<keyword evidence="4" id="KW-0862">Zinc</keyword>
<keyword evidence="3 5" id="KW-0863">Zinc-finger</keyword>
<feature type="compositionally biased region" description="Polar residues" evidence="6">
    <location>
        <begin position="28"/>
        <end position="44"/>
    </location>
</feature>
<proteinExistence type="predicted"/>
<dbReference type="Proteomes" id="UP000078595">
    <property type="component" value="Chromosome 4"/>
</dbReference>
<gene>
    <name evidence="8" type="ORF">I303_03673</name>
    <name evidence="9" type="ORF">I303_103652</name>
</gene>
<dbReference type="VEuPathDB" id="FungiDB:I303_03673"/>
<reference evidence="9" key="2">
    <citation type="submission" date="2013-07" db="EMBL/GenBank/DDBJ databases">
        <authorList>
            <consortium name="The Broad Institute Genome Sequencing Platform"/>
            <person name="Cuomo C."/>
            <person name="Litvintseva A."/>
            <person name="Chen Y."/>
            <person name="Heitman J."/>
            <person name="Sun S."/>
            <person name="Springer D."/>
            <person name="Dromer F."/>
            <person name="Young S.K."/>
            <person name="Zeng Q."/>
            <person name="Gargeya S."/>
            <person name="Fitzgerald M."/>
            <person name="Abouelleil A."/>
            <person name="Alvarado L."/>
            <person name="Berlin A.M."/>
            <person name="Chapman S.B."/>
            <person name="Dewar J."/>
            <person name="Goldberg J."/>
            <person name="Griggs A."/>
            <person name="Gujja S."/>
            <person name="Hansen M."/>
            <person name="Howarth C."/>
            <person name="Imamovic A."/>
            <person name="Larimer J."/>
            <person name="McCowan C."/>
            <person name="Murphy C."/>
            <person name="Pearson M."/>
            <person name="Priest M."/>
            <person name="Roberts A."/>
            <person name="Saif S."/>
            <person name="Shea T."/>
            <person name="Sykes S."/>
            <person name="Wortman J."/>
            <person name="Nusbaum C."/>
            <person name="Birren B."/>
        </authorList>
    </citation>
    <scope>NUCLEOTIDE SEQUENCE</scope>
    <source>
        <strain evidence="9">CBS 10117</strain>
    </source>
</reference>
<accession>A0A1A6A7C8</accession>
<reference evidence="8" key="1">
    <citation type="submission" date="2013-07" db="EMBL/GenBank/DDBJ databases">
        <title>The Genome Sequence of Cryptococcus dejecticola CBS10117.</title>
        <authorList>
            <consortium name="The Broad Institute Genome Sequencing Platform"/>
            <person name="Cuomo C."/>
            <person name="Litvintseva A."/>
            <person name="Chen Y."/>
            <person name="Heitman J."/>
            <person name="Sun S."/>
            <person name="Springer D."/>
            <person name="Dromer F."/>
            <person name="Young S.K."/>
            <person name="Zeng Q."/>
            <person name="Gargeya S."/>
            <person name="Fitzgerald M."/>
            <person name="Abouelleil A."/>
            <person name="Alvarado L."/>
            <person name="Berlin A.M."/>
            <person name="Chapman S.B."/>
            <person name="Dewar J."/>
            <person name="Goldberg J."/>
            <person name="Griggs A."/>
            <person name="Gujja S."/>
            <person name="Hansen M."/>
            <person name="Howarth C."/>
            <person name="Imamovic A."/>
            <person name="Larimer J."/>
            <person name="McCowan C."/>
            <person name="Murphy C."/>
            <person name="Pearson M."/>
            <person name="Priest M."/>
            <person name="Roberts A."/>
            <person name="Saif S."/>
            <person name="Shea T."/>
            <person name="Sykes S."/>
            <person name="Wortman J."/>
            <person name="Nusbaum C."/>
            <person name="Birren B."/>
        </authorList>
    </citation>
    <scope>NUCLEOTIDE SEQUENCE [LARGE SCALE GENOMIC DNA]</scope>
    <source>
        <strain evidence="8">CBS 10117</strain>
    </source>
</reference>
<evidence type="ECO:0000256" key="4">
    <source>
        <dbReference type="ARBA" id="ARBA00022833"/>
    </source>
</evidence>
<evidence type="ECO:0000256" key="1">
    <source>
        <dbReference type="ARBA" id="ARBA00022723"/>
    </source>
</evidence>
<protein>
    <recommendedName>
        <fullName evidence="7">C2H2-type domain-containing protein</fullName>
    </recommendedName>
</protein>
<dbReference type="EMBL" id="KI894030">
    <property type="protein sequence ID" value="OBR85958.1"/>
    <property type="molecule type" value="Genomic_DNA"/>
</dbReference>
<feature type="domain" description="C2H2-type" evidence="7">
    <location>
        <begin position="425"/>
        <end position="456"/>
    </location>
</feature>
<feature type="region of interest" description="Disordered" evidence="6">
    <location>
        <begin position="1"/>
        <end position="127"/>
    </location>
</feature>
<name>A0A1A6A7C8_9TREE</name>
<sequence length="477" mass="49950">MPYSSSIPGQGGTQQPLSIPSSSTSSPNQHYQHQHNGVSFPRQTSYGGGHGGGPSYGGASQAAGSSRWENGGGSTSGGSGGGPVSNLSALMRSRGGDVNDMDMGSSPPGAYANSSLSSNPHSGFHPSSYGPNLPFSAIALGMSSHQQHPESYMGSNMNSMGMSISPPHWGSLGSGSFVGSMGQFGTSLNSRDRELEARYVRDFSCCGKKLNGLHELLEHYEEEHANLAHDVRMAAINAAQNSMNLNLPPLQQPPPNRSTNPYSVQGMPPTPTSLSGGQHHHQSDVPQPPGMMDIEMDMDEPTQYPSTPNYHPHPSQHQHQHPIQRSIPPGVGGMPSNPWAAAFRPQLTNAQSAQQPQCVPPSLLSYAPPTPGSVTSSSTGGPSAGAGTMTPEQIQAKALRKAQKKAERAAREEVSADDPEGEKRFPCPIEGCGKVYKQANGLKYHLTRSINSGHGNVAALGGLAAILGDDHGGYSGQ</sequence>
<dbReference type="AlphaFoldDB" id="A0A1A6A7C8"/>
<dbReference type="EMBL" id="CP144533">
    <property type="protein sequence ID" value="WWC61074.1"/>
    <property type="molecule type" value="Genomic_DNA"/>
</dbReference>
<evidence type="ECO:0000259" key="7">
    <source>
        <dbReference type="PROSITE" id="PS50157"/>
    </source>
</evidence>
<organism evidence="8">
    <name type="scientific">Kwoniella dejecticola CBS 10117</name>
    <dbReference type="NCBI Taxonomy" id="1296121"/>
    <lineage>
        <taxon>Eukaryota</taxon>
        <taxon>Fungi</taxon>
        <taxon>Dikarya</taxon>
        <taxon>Basidiomycota</taxon>
        <taxon>Agaricomycotina</taxon>
        <taxon>Tremellomycetes</taxon>
        <taxon>Tremellales</taxon>
        <taxon>Cryptococcaceae</taxon>
        <taxon>Kwoniella</taxon>
    </lineage>
</organism>
<dbReference type="PANTHER" id="PTHR23057">
    <property type="entry name" value="JUXTAPOSED WITH ANOTHER ZINC FINGER PROTEIN 1"/>
    <property type="match status" value="1"/>
</dbReference>
<feature type="compositionally biased region" description="Low complexity" evidence="6">
    <location>
        <begin position="372"/>
        <end position="397"/>
    </location>
</feature>
<evidence type="ECO:0000313" key="9">
    <source>
        <dbReference type="EMBL" id="WWC61074.1"/>
    </source>
</evidence>
<feature type="compositionally biased region" description="Low complexity" evidence="6">
    <location>
        <begin position="16"/>
        <end position="27"/>
    </location>
</feature>
<keyword evidence="10" id="KW-1185">Reference proteome</keyword>
<evidence type="ECO:0000313" key="8">
    <source>
        <dbReference type="EMBL" id="OBR85958.1"/>
    </source>
</evidence>
<dbReference type="OrthoDB" id="1662883at2759"/>
<keyword evidence="2" id="KW-0677">Repeat</keyword>
<feature type="region of interest" description="Disordered" evidence="6">
    <location>
        <begin position="244"/>
        <end position="424"/>
    </location>
</feature>
<keyword evidence="1" id="KW-0479">Metal-binding</keyword>
<dbReference type="GO" id="GO:0008270">
    <property type="term" value="F:zinc ion binding"/>
    <property type="evidence" value="ECO:0007669"/>
    <property type="project" value="UniProtKB-KW"/>
</dbReference>
<dbReference type="InterPro" id="IPR051580">
    <property type="entry name" value="ZnF-Chromatin_assoc"/>
</dbReference>
<feature type="compositionally biased region" description="Gly residues" evidence="6">
    <location>
        <begin position="70"/>
        <end position="83"/>
    </location>
</feature>
<evidence type="ECO:0000256" key="6">
    <source>
        <dbReference type="SAM" id="MobiDB-lite"/>
    </source>
</evidence>
<evidence type="ECO:0000256" key="5">
    <source>
        <dbReference type="PROSITE-ProRule" id="PRU00042"/>
    </source>
</evidence>
<feature type="compositionally biased region" description="Basic and acidic residues" evidence="6">
    <location>
        <begin position="404"/>
        <end position="414"/>
    </location>
</feature>
<feature type="compositionally biased region" description="Low complexity" evidence="6">
    <location>
        <begin position="57"/>
        <end position="66"/>
    </location>
</feature>
<dbReference type="RefSeq" id="XP_018263800.1">
    <property type="nucleotide sequence ID" value="XM_018406992.1"/>
</dbReference>